<proteinExistence type="inferred from homology"/>
<evidence type="ECO:0000256" key="3">
    <source>
        <dbReference type="ARBA" id="ARBA00022475"/>
    </source>
</evidence>
<dbReference type="PANTHER" id="PTHR42643">
    <property type="entry name" value="IONOTROPIC RECEPTOR 20A-RELATED"/>
    <property type="match status" value="1"/>
</dbReference>
<keyword evidence="12" id="KW-1185">Reference proteome</keyword>
<keyword evidence="7 11" id="KW-0675">Receptor</keyword>
<dbReference type="SUPFAM" id="SSF53850">
    <property type="entry name" value="Periplasmic binding protein-like II"/>
    <property type="match status" value="1"/>
</dbReference>
<feature type="transmembrane region" description="Helical" evidence="9">
    <location>
        <begin position="611"/>
        <end position="634"/>
    </location>
</feature>
<evidence type="ECO:0000256" key="4">
    <source>
        <dbReference type="ARBA" id="ARBA00022692"/>
    </source>
</evidence>
<dbReference type="PANTHER" id="PTHR42643:SF24">
    <property type="entry name" value="IONOTROPIC RECEPTOR 60A"/>
    <property type="match status" value="1"/>
</dbReference>
<gene>
    <name evidence="11" type="primary">GRID1_6</name>
    <name evidence="11" type="ORF">FJT64_000987</name>
</gene>
<dbReference type="InterPro" id="IPR052192">
    <property type="entry name" value="Insect_Ionotropic_Sensory_Rcpt"/>
</dbReference>
<dbReference type="AlphaFoldDB" id="A0A6A4VMH5"/>
<comment type="subcellular location">
    <subcellularLocation>
        <location evidence="1">Cell membrane</location>
        <topology evidence="1">Multi-pass membrane protein</topology>
    </subcellularLocation>
</comment>
<dbReference type="Proteomes" id="UP000440578">
    <property type="component" value="Unassembled WGS sequence"/>
</dbReference>
<dbReference type="SUPFAM" id="SSF53098">
    <property type="entry name" value="Ribonuclease H-like"/>
    <property type="match status" value="1"/>
</dbReference>
<dbReference type="GO" id="GO:0005886">
    <property type="term" value="C:plasma membrane"/>
    <property type="evidence" value="ECO:0007669"/>
    <property type="project" value="UniProtKB-SubCell"/>
</dbReference>
<evidence type="ECO:0000313" key="11">
    <source>
        <dbReference type="EMBL" id="KAF0292744.1"/>
    </source>
</evidence>
<reference evidence="11 12" key="1">
    <citation type="submission" date="2019-07" db="EMBL/GenBank/DDBJ databases">
        <title>Draft genome assembly of a fouling barnacle, Amphibalanus amphitrite (Darwin, 1854): The first reference genome for Thecostraca.</title>
        <authorList>
            <person name="Kim W."/>
        </authorList>
    </citation>
    <scope>NUCLEOTIDE SEQUENCE [LARGE SCALE GENOMIC DNA]</scope>
    <source>
        <strain evidence="11">SNU_AA5</strain>
        <tissue evidence="11">Soma without cirri and trophi</tissue>
    </source>
</reference>
<dbReference type="Pfam" id="PF00060">
    <property type="entry name" value="Lig_chan"/>
    <property type="match status" value="1"/>
</dbReference>
<dbReference type="GO" id="GO:0050906">
    <property type="term" value="P:detection of stimulus involved in sensory perception"/>
    <property type="evidence" value="ECO:0007669"/>
    <property type="project" value="UniProtKB-ARBA"/>
</dbReference>
<evidence type="ECO:0000256" key="1">
    <source>
        <dbReference type="ARBA" id="ARBA00004651"/>
    </source>
</evidence>
<dbReference type="OrthoDB" id="6368406at2759"/>
<dbReference type="PROSITE" id="PS50994">
    <property type="entry name" value="INTEGRASE"/>
    <property type="match status" value="1"/>
</dbReference>
<dbReference type="GO" id="GO:0015276">
    <property type="term" value="F:ligand-gated monoatomic ion channel activity"/>
    <property type="evidence" value="ECO:0007669"/>
    <property type="project" value="InterPro"/>
</dbReference>
<dbReference type="EMBL" id="VIIS01001798">
    <property type="protein sequence ID" value="KAF0292744.1"/>
    <property type="molecule type" value="Genomic_DNA"/>
</dbReference>
<dbReference type="Pfam" id="PF00665">
    <property type="entry name" value="rve"/>
    <property type="match status" value="1"/>
</dbReference>
<evidence type="ECO:0000256" key="8">
    <source>
        <dbReference type="ARBA" id="ARBA00023180"/>
    </source>
</evidence>
<evidence type="ECO:0000256" key="2">
    <source>
        <dbReference type="ARBA" id="ARBA00008685"/>
    </source>
</evidence>
<dbReference type="Gene3D" id="3.30.420.10">
    <property type="entry name" value="Ribonuclease H-like superfamily/Ribonuclease H"/>
    <property type="match status" value="1"/>
</dbReference>
<comment type="caution">
    <text evidence="11">The sequence shown here is derived from an EMBL/GenBank/DDBJ whole genome shotgun (WGS) entry which is preliminary data.</text>
</comment>
<evidence type="ECO:0000256" key="7">
    <source>
        <dbReference type="ARBA" id="ARBA00023170"/>
    </source>
</evidence>
<comment type="similarity">
    <text evidence="2">Belongs to the glutamate-gated ion channel (TC 1.A.10.1) family.</text>
</comment>
<dbReference type="GO" id="GO:0015074">
    <property type="term" value="P:DNA integration"/>
    <property type="evidence" value="ECO:0007669"/>
    <property type="project" value="InterPro"/>
</dbReference>
<feature type="domain" description="Integrase catalytic" evidence="10">
    <location>
        <begin position="472"/>
        <end position="578"/>
    </location>
</feature>
<dbReference type="InterPro" id="IPR012337">
    <property type="entry name" value="RNaseH-like_sf"/>
</dbReference>
<feature type="transmembrane region" description="Helical" evidence="9">
    <location>
        <begin position="58"/>
        <end position="77"/>
    </location>
</feature>
<dbReference type="Gene3D" id="3.40.190.10">
    <property type="entry name" value="Periplasmic binding protein-like II"/>
    <property type="match status" value="3"/>
</dbReference>
<keyword evidence="5 9" id="KW-1133">Transmembrane helix</keyword>
<organism evidence="11 12">
    <name type="scientific">Amphibalanus amphitrite</name>
    <name type="common">Striped barnacle</name>
    <name type="synonym">Balanus amphitrite</name>
    <dbReference type="NCBI Taxonomy" id="1232801"/>
    <lineage>
        <taxon>Eukaryota</taxon>
        <taxon>Metazoa</taxon>
        <taxon>Ecdysozoa</taxon>
        <taxon>Arthropoda</taxon>
        <taxon>Crustacea</taxon>
        <taxon>Multicrustacea</taxon>
        <taxon>Cirripedia</taxon>
        <taxon>Thoracica</taxon>
        <taxon>Thoracicalcarea</taxon>
        <taxon>Balanomorpha</taxon>
        <taxon>Balanoidea</taxon>
        <taxon>Balanidae</taxon>
        <taxon>Amphibalaninae</taxon>
        <taxon>Amphibalanus</taxon>
    </lineage>
</organism>
<dbReference type="InterPro" id="IPR001320">
    <property type="entry name" value="Iontro_rcpt_C"/>
</dbReference>
<evidence type="ECO:0000256" key="6">
    <source>
        <dbReference type="ARBA" id="ARBA00023136"/>
    </source>
</evidence>
<keyword evidence="6 9" id="KW-0472">Membrane</keyword>
<evidence type="ECO:0000259" key="10">
    <source>
        <dbReference type="PROSITE" id="PS50994"/>
    </source>
</evidence>
<protein>
    <submittedName>
        <fullName evidence="11">Glutamate receptor ionotropic, delta-1</fullName>
    </submittedName>
</protein>
<keyword evidence="3" id="KW-1003">Cell membrane</keyword>
<keyword evidence="4 9" id="KW-0812">Transmembrane</keyword>
<evidence type="ECO:0000256" key="9">
    <source>
        <dbReference type="SAM" id="Phobius"/>
    </source>
</evidence>
<name>A0A6A4VMH5_AMPAM</name>
<accession>A0A6A4VMH5</accession>
<evidence type="ECO:0000313" key="12">
    <source>
        <dbReference type="Proteomes" id="UP000440578"/>
    </source>
</evidence>
<dbReference type="GO" id="GO:0003676">
    <property type="term" value="F:nucleic acid binding"/>
    <property type="evidence" value="ECO:0007669"/>
    <property type="project" value="InterPro"/>
</dbReference>
<dbReference type="Gene3D" id="1.10.287.70">
    <property type="match status" value="1"/>
</dbReference>
<sequence length="675" mass="75267">MVGELQAGRADMTVSEVSFTNEREQVIDYTQTVSVISRRVYVHIPTVLDSWLARYSRGISAGMVALSLAAVVLLALTHRFCERILARAQEDGCREDWKDTDDGKMFLEVAEGEAGLADTLWIMLGLMLQQGADDSPSGLSSRVAFLSCLLLGLLLTTAYSATLISFLSSSGSPRPPFADLQGLTKMPDWSAGWKEGELIENVLDWCALRDNPMPDCHTLTAVWNGHVLPDKRNNLVQSYEEGFKKVARGNYAFIAPNEAADYQLSKMAPEIACRVHKLEVEYAPGGIALGLQNNSPYKELFDQSQLLLERPVSLVAAPIMPTPGEGHRAVAVSRVFGDDLSPGAWRGFKDHFLLVKQANIARGVTVWQDAVYRSVELRLCLTGAPAEYVREEAAQDSKWVQNDEQILEHLQRRMKLDLRARRLLLEEKGVELELLSASQPQDTTSAQRVDLKLRRDVTVPPATEALVPVKRGGLRPGGEYLLESVGGGELPVVHVQDVFSRYLMLMPAEDNTAETAARLVYDRWICTFDVPLVITSDRGPHFAAETFRAMCRRIGVRHRMGAPQHAQSQGQVERQNHLQRLDEAGVTEKLYRSILRQREVCSPQLASAATLLQTLGAFLLLLAGMVSSGLMLLAERLYSRAKRRRDADRNHKLPISNPSIRRIPRTIHLQIKTWY</sequence>
<keyword evidence="8" id="KW-0325">Glycoprotein</keyword>
<feature type="transmembrane region" description="Helical" evidence="9">
    <location>
        <begin position="143"/>
        <end position="167"/>
    </location>
</feature>
<dbReference type="InterPro" id="IPR036397">
    <property type="entry name" value="RNaseH_sf"/>
</dbReference>
<dbReference type="InterPro" id="IPR001584">
    <property type="entry name" value="Integrase_cat-core"/>
</dbReference>
<evidence type="ECO:0000256" key="5">
    <source>
        <dbReference type="ARBA" id="ARBA00022989"/>
    </source>
</evidence>